<evidence type="ECO:0000256" key="4">
    <source>
        <dbReference type="ARBA" id="ARBA00022679"/>
    </source>
</evidence>
<dbReference type="GO" id="GO:0004798">
    <property type="term" value="F:dTMP kinase activity"/>
    <property type="evidence" value="ECO:0007669"/>
    <property type="project" value="UniProtKB-EC"/>
</dbReference>
<keyword evidence="7 10" id="KW-0418">Kinase</keyword>
<evidence type="ECO:0000256" key="5">
    <source>
        <dbReference type="ARBA" id="ARBA00022727"/>
    </source>
</evidence>
<dbReference type="InterPro" id="IPR018094">
    <property type="entry name" value="Thymidylate_kinase"/>
</dbReference>
<dbReference type="Gene3D" id="3.40.50.300">
    <property type="entry name" value="P-loop containing nucleotide triphosphate hydrolases"/>
    <property type="match status" value="1"/>
</dbReference>
<reference evidence="12 13" key="1">
    <citation type="submission" date="2023-03" db="EMBL/GenBank/DDBJ databases">
        <title>Complete genome of Arcanobacterium canis strain DSM 25104 isolated in 2010 from a canine otitis externa in Germany.</title>
        <authorList>
            <person name="Borowiak M."/>
            <person name="Kreitlow A."/>
            <person name="Malorny B."/>
            <person name="Laemmler C."/>
            <person name="Prenger-Berninghoff E."/>
            <person name="Ploetz M."/>
            <person name="Abdulmawjood A."/>
        </authorList>
    </citation>
    <scope>NUCLEOTIDE SEQUENCE [LARGE SCALE GENOMIC DNA]</scope>
    <source>
        <strain evidence="12 13">DSM 25104</strain>
    </source>
</reference>
<dbReference type="NCBIfam" id="TIGR00041">
    <property type="entry name" value="DTMP_kinase"/>
    <property type="match status" value="1"/>
</dbReference>
<dbReference type="Proteomes" id="UP001215216">
    <property type="component" value="Chromosome"/>
</dbReference>
<organism evidence="12 13">
    <name type="scientific">Arcanobacterium canis</name>
    <dbReference type="NCBI Taxonomy" id="999183"/>
    <lineage>
        <taxon>Bacteria</taxon>
        <taxon>Bacillati</taxon>
        <taxon>Actinomycetota</taxon>
        <taxon>Actinomycetes</taxon>
        <taxon>Actinomycetales</taxon>
        <taxon>Actinomycetaceae</taxon>
        <taxon>Arcanobacterium</taxon>
    </lineage>
</organism>
<keyword evidence="4 10" id="KW-0808">Transferase</keyword>
<keyword evidence="8 10" id="KW-0067">ATP-binding</keyword>
<accession>A0ABY8FYM5</accession>
<dbReference type="SUPFAM" id="SSF52540">
    <property type="entry name" value="P-loop containing nucleoside triphosphate hydrolases"/>
    <property type="match status" value="1"/>
</dbReference>
<proteinExistence type="inferred from homology"/>
<keyword evidence="6 10" id="KW-0547">Nucleotide-binding</keyword>
<gene>
    <name evidence="10 12" type="primary">tmk</name>
    <name evidence="12" type="ORF">P7079_00795</name>
</gene>
<name>A0ABY8FYM5_9ACTO</name>
<comment type="similarity">
    <text evidence="1 10">Belongs to the thymidylate kinase family.</text>
</comment>
<evidence type="ECO:0000256" key="3">
    <source>
        <dbReference type="ARBA" id="ARBA00017144"/>
    </source>
</evidence>
<keyword evidence="5 10" id="KW-0545">Nucleotide biosynthesis</keyword>
<evidence type="ECO:0000256" key="10">
    <source>
        <dbReference type="HAMAP-Rule" id="MF_00165"/>
    </source>
</evidence>
<evidence type="ECO:0000259" key="11">
    <source>
        <dbReference type="Pfam" id="PF02223"/>
    </source>
</evidence>
<evidence type="ECO:0000256" key="9">
    <source>
        <dbReference type="ARBA" id="ARBA00048743"/>
    </source>
</evidence>
<dbReference type="Pfam" id="PF02223">
    <property type="entry name" value="Thymidylate_kin"/>
    <property type="match status" value="1"/>
</dbReference>
<evidence type="ECO:0000256" key="2">
    <source>
        <dbReference type="ARBA" id="ARBA00012980"/>
    </source>
</evidence>
<sequence>MGLFITFEGGDGSGKSTQILAVTQVLEARGLPVVTSREPGGTQLGSEIRRLLLSGGEVASKAEALLYAADRAQNIALRVRPALERGAIVLQDRFIDSSVAYQGAARSLGAGEIRKLSMWATDGLTPDLTLLFDVPVDVGVARVGRQKDRLEAEGLDFHESVRSSYLDMAKMEPERFVVIDASAPIANVTDAALSAIDALLDGHR</sequence>
<feature type="domain" description="Thymidylate kinase-like" evidence="11">
    <location>
        <begin position="7"/>
        <end position="190"/>
    </location>
</feature>
<evidence type="ECO:0000313" key="13">
    <source>
        <dbReference type="Proteomes" id="UP001215216"/>
    </source>
</evidence>
<comment type="function">
    <text evidence="10">Phosphorylation of dTMP to form dTDP in both de novo and salvage pathways of dTTP synthesis.</text>
</comment>
<feature type="binding site" evidence="10">
    <location>
        <begin position="9"/>
        <end position="16"/>
    </location>
    <ligand>
        <name>ATP</name>
        <dbReference type="ChEBI" id="CHEBI:30616"/>
    </ligand>
</feature>
<dbReference type="HAMAP" id="MF_00165">
    <property type="entry name" value="Thymidylate_kinase"/>
    <property type="match status" value="1"/>
</dbReference>
<evidence type="ECO:0000256" key="6">
    <source>
        <dbReference type="ARBA" id="ARBA00022741"/>
    </source>
</evidence>
<dbReference type="RefSeq" id="WP_278012948.1">
    <property type="nucleotide sequence ID" value="NZ_CP121208.1"/>
</dbReference>
<dbReference type="PANTHER" id="PTHR10344">
    <property type="entry name" value="THYMIDYLATE KINASE"/>
    <property type="match status" value="1"/>
</dbReference>
<dbReference type="PANTHER" id="PTHR10344:SF4">
    <property type="entry name" value="UMP-CMP KINASE 2, MITOCHONDRIAL"/>
    <property type="match status" value="1"/>
</dbReference>
<protein>
    <recommendedName>
        <fullName evidence="3 10">Thymidylate kinase</fullName>
        <ecNumber evidence="2 10">2.7.4.9</ecNumber>
    </recommendedName>
    <alternativeName>
        <fullName evidence="10">dTMP kinase</fullName>
    </alternativeName>
</protein>
<dbReference type="EC" id="2.7.4.9" evidence="2 10"/>
<dbReference type="InterPro" id="IPR027417">
    <property type="entry name" value="P-loop_NTPase"/>
</dbReference>
<keyword evidence="13" id="KW-1185">Reference proteome</keyword>
<evidence type="ECO:0000256" key="8">
    <source>
        <dbReference type="ARBA" id="ARBA00022840"/>
    </source>
</evidence>
<comment type="catalytic activity">
    <reaction evidence="9 10">
        <text>dTMP + ATP = dTDP + ADP</text>
        <dbReference type="Rhea" id="RHEA:13517"/>
        <dbReference type="ChEBI" id="CHEBI:30616"/>
        <dbReference type="ChEBI" id="CHEBI:58369"/>
        <dbReference type="ChEBI" id="CHEBI:63528"/>
        <dbReference type="ChEBI" id="CHEBI:456216"/>
        <dbReference type="EC" id="2.7.4.9"/>
    </reaction>
</comment>
<evidence type="ECO:0000313" key="12">
    <source>
        <dbReference type="EMBL" id="WFM83553.1"/>
    </source>
</evidence>
<dbReference type="InterPro" id="IPR039430">
    <property type="entry name" value="Thymidylate_kin-like_dom"/>
</dbReference>
<evidence type="ECO:0000256" key="1">
    <source>
        <dbReference type="ARBA" id="ARBA00009776"/>
    </source>
</evidence>
<evidence type="ECO:0000256" key="7">
    <source>
        <dbReference type="ARBA" id="ARBA00022777"/>
    </source>
</evidence>
<dbReference type="CDD" id="cd01672">
    <property type="entry name" value="TMPK"/>
    <property type="match status" value="1"/>
</dbReference>
<dbReference type="EMBL" id="CP121208">
    <property type="protein sequence ID" value="WFM83553.1"/>
    <property type="molecule type" value="Genomic_DNA"/>
</dbReference>